<dbReference type="PANTHER" id="PTHR30432">
    <property type="entry name" value="TRANSCRIPTIONAL REGULATOR MODE"/>
    <property type="match status" value="1"/>
</dbReference>
<dbReference type="EMBL" id="CAIT01000009">
    <property type="protein sequence ID" value="CCH55742.1"/>
    <property type="molecule type" value="Genomic_DNA"/>
</dbReference>
<comment type="caution">
    <text evidence="2">The sequence shown here is derived from an EMBL/GenBank/DDBJ whole genome shotgun (WGS) entry which is preliminary data.</text>
</comment>
<gene>
    <name evidence="2" type="ORF">BN8_05027</name>
</gene>
<dbReference type="InterPro" id="IPR036388">
    <property type="entry name" value="WH-like_DNA-bd_sf"/>
</dbReference>
<evidence type="ECO:0000259" key="1">
    <source>
        <dbReference type="Pfam" id="PF00126"/>
    </source>
</evidence>
<dbReference type="AlphaFoldDB" id="I2GPB4"/>
<organism evidence="2 3">
    <name type="scientific">Fibrisoma limi BUZ 3</name>
    <dbReference type="NCBI Taxonomy" id="1185876"/>
    <lineage>
        <taxon>Bacteria</taxon>
        <taxon>Pseudomonadati</taxon>
        <taxon>Bacteroidota</taxon>
        <taxon>Cytophagia</taxon>
        <taxon>Cytophagales</taxon>
        <taxon>Spirosomataceae</taxon>
        <taxon>Fibrisoma</taxon>
    </lineage>
</organism>
<keyword evidence="3" id="KW-1185">Reference proteome</keyword>
<dbReference type="STRING" id="1185876.BN8_05027"/>
<dbReference type="eggNOG" id="COG2005">
    <property type="taxonomic scope" value="Bacteria"/>
</dbReference>
<name>I2GPB4_9BACT</name>
<dbReference type="PANTHER" id="PTHR30432:SF1">
    <property type="entry name" value="DNA-BINDING TRANSCRIPTIONAL DUAL REGULATOR MODE"/>
    <property type="match status" value="1"/>
</dbReference>
<dbReference type="Pfam" id="PF00126">
    <property type="entry name" value="HTH_1"/>
    <property type="match status" value="1"/>
</dbReference>
<evidence type="ECO:0000313" key="2">
    <source>
        <dbReference type="EMBL" id="CCH55742.1"/>
    </source>
</evidence>
<dbReference type="SUPFAM" id="SSF46785">
    <property type="entry name" value="Winged helix' DNA-binding domain"/>
    <property type="match status" value="1"/>
</dbReference>
<protein>
    <submittedName>
        <fullName evidence="2">Molybdenum transport protein modE</fullName>
    </submittedName>
</protein>
<dbReference type="InterPro" id="IPR000847">
    <property type="entry name" value="LysR_HTH_N"/>
</dbReference>
<reference evidence="2 3" key="1">
    <citation type="journal article" date="2012" name="J. Bacteriol.">
        <title>Genome Sequence of the Filamentous Bacterium Fibrisoma limi BUZ 3T.</title>
        <authorList>
            <person name="Filippini M."/>
            <person name="Qi W."/>
            <person name="Jaenicke S."/>
            <person name="Goesmann A."/>
            <person name="Smits T.H."/>
            <person name="Bagheri H.C."/>
        </authorList>
    </citation>
    <scope>NUCLEOTIDE SEQUENCE [LARGE SCALE GENOMIC DNA]</scope>
    <source>
        <strain evidence="3">BUZ 3T</strain>
    </source>
</reference>
<sequence>MAHFSLFVSMSVLIPNTIRFTGRIWIDANDTRLLGPGRIELLEKIKEHGSISKAARAMNMSYRKAWRLIDELNQFCLTPAVLTQKGGEKGGGAEVTATGDALIMYYRGLEKRFADFMEQERRAFVLLVRTGVISSHTYRLWLLNFPVWLHRYVSCLLVFLDYPRFCLASW</sequence>
<dbReference type="GO" id="GO:0003700">
    <property type="term" value="F:DNA-binding transcription factor activity"/>
    <property type="evidence" value="ECO:0007669"/>
    <property type="project" value="InterPro"/>
</dbReference>
<accession>I2GPB4</accession>
<dbReference type="Gene3D" id="1.10.10.10">
    <property type="entry name" value="Winged helix-like DNA-binding domain superfamily/Winged helix DNA-binding domain"/>
    <property type="match status" value="1"/>
</dbReference>
<proteinExistence type="predicted"/>
<dbReference type="InterPro" id="IPR051815">
    <property type="entry name" value="Molybdate_resp_trans_reg"/>
</dbReference>
<feature type="domain" description="HTH lysR-type" evidence="1">
    <location>
        <begin position="39"/>
        <end position="76"/>
    </location>
</feature>
<evidence type="ECO:0000313" key="3">
    <source>
        <dbReference type="Proteomes" id="UP000009309"/>
    </source>
</evidence>
<dbReference type="Proteomes" id="UP000009309">
    <property type="component" value="Unassembled WGS sequence"/>
</dbReference>
<dbReference type="InterPro" id="IPR036390">
    <property type="entry name" value="WH_DNA-bd_sf"/>
</dbReference>